<keyword evidence="3" id="KW-1185">Reference proteome</keyword>
<evidence type="ECO:0000256" key="1">
    <source>
        <dbReference type="SAM" id="MobiDB-lite"/>
    </source>
</evidence>
<protein>
    <submittedName>
        <fullName evidence="2">Uncharacterized protein</fullName>
    </submittedName>
</protein>
<gene>
    <name evidence="2" type="ORF">SteCoe_23608</name>
</gene>
<proteinExistence type="predicted"/>
<dbReference type="PANTHER" id="PTHR38150:SF1">
    <property type="entry name" value="PFU DOMAIN-CONTAINING PROTEIN"/>
    <property type="match status" value="1"/>
</dbReference>
<feature type="compositionally biased region" description="Polar residues" evidence="1">
    <location>
        <begin position="215"/>
        <end position="227"/>
    </location>
</feature>
<dbReference type="AlphaFoldDB" id="A0A1R2BJG8"/>
<feature type="compositionally biased region" description="Low complexity" evidence="1">
    <location>
        <begin position="169"/>
        <end position="182"/>
    </location>
</feature>
<feature type="region of interest" description="Disordered" evidence="1">
    <location>
        <begin position="143"/>
        <end position="233"/>
    </location>
</feature>
<organism evidence="2 3">
    <name type="scientific">Stentor coeruleus</name>
    <dbReference type="NCBI Taxonomy" id="5963"/>
    <lineage>
        <taxon>Eukaryota</taxon>
        <taxon>Sar</taxon>
        <taxon>Alveolata</taxon>
        <taxon>Ciliophora</taxon>
        <taxon>Postciliodesmatophora</taxon>
        <taxon>Heterotrichea</taxon>
        <taxon>Heterotrichida</taxon>
        <taxon>Stentoridae</taxon>
        <taxon>Stentor</taxon>
    </lineage>
</organism>
<feature type="compositionally biased region" description="Basic and acidic residues" evidence="1">
    <location>
        <begin position="158"/>
        <end position="168"/>
    </location>
</feature>
<dbReference type="Proteomes" id="UP000187209">
    <property type="component" value="Unassembled WGS sequence"/>
</dbReference>
<evidence type="ECO:0000313" key="2">
    <source>
        <dbReference type="EMBL" id="OMJ76906.1"/>
    </source>
</evidence>
<comment type="caution">
    <text evidence="2">The sequence shown here is derived from an EMBL/GenBank/DDBJ whole genome shotgun (WGS) entry which is preliminary data.</text>
</comment>
<dbReference type="PANTHER" id="PTHR38150">
    <property type="entry name" value="EF-HAND DOMAIN-CONTAINING PROTEIN"/>
    <property type="match status" value="1"/>
</dbReference>
<feature type="region of interest" description="Disordered" evidence="1">
    <location>
        <begin position="267"/>
        <end position="287"/>
    </location>
</feature>
<accession>A0A1R2BJG8</accession>
<reference evidence="2 3" key="1">
    <citation type="submission" date="2016-11" db="EMBL/GenBank/DDBJ databases">
        <title>The macronuclear genome of Stentor coeruleus: a giant cell with tiny introns.</title>
        <authorList>
            <person name="Slabodnick M."/>
            <person name="Ruby J.G."/>
            <person name="Reiff S.B."/>
            <person name="Swart E.C."/>
            <person name="Gosai S."/>
            <person name="Prabakaran S."/>
            <person name="Witkowska E."/>
            <person name="Larue G.E."/>
            <person name="Fisher S."/>
            <person name="Freeman R.M."/>
            <person name="Gunawardena J."/>
            <person name="Chu W."/>
            <person name="Stover N.A."/>
            <person name="Gregory B.D."/>
            <person name="Nowacki M."/>
            <person name="Derisi J."/>
            <person name="Roy S.W."/>
            <person name="Marshall W.F."/>
            <person name="Sood P."/>
        </authorList>
    </citation>
    <scope>NUCLEOTIDE SEQUENCE [LARGE SCALE GENOMIC DNA]</scope>
    <source>
        <strain evidence="2">WM001</strain>
    </source>
</reference>
<dbReference type="EMBL" id="MPUH01000604">
    <property type="protein sequence ID" value="OMJ76906.1"/>
    <property type="molecule type" value="Genomic_DNA"/>
</dbReference>
<evidence type="ECO:0000313" key="3">
    <source>
        <dbReference type="Proteomes" id="UP000187209"/>
    </source>
</evidence>
<name>A0A1R2BJG8_9CILI</name>
<sequence>MPVRVKTPSPIKNRKNSQSLLQDLDKEIESLLEEVGRNYPIGGIPEICEENTKIVEDKKRKNNWTDIVIDEEDEDKVLSKEIKYEKDKFEEKLQIKLEKNMGKSKEGGSFEVKGRVEEDKVKEEIQYQILVKEKNEENKEQALGEIKENAKNPVPTRRIADVERKNQEKSPFASKKAPSKSPIRSFVTQKNEEKWISPRKQAQRMKHQSIDITLDPQNTKHSQNIEENSSDIEKSAQKAIKSLKNQSICSEIDALLAENPRASPMIIPNKNKIAPSPIKKSSSPIPSFKKHKSIEDIKINLKSFDESKEKLKKNNKPYEKLTKIVNKTRPDITEIKDQDKKPKTKKIEEIDNHLWEDAQRRASIYHIPEEENTDIIAGLTSQRMLARKFMKEFKENLLKKKEIPESFEFNDIIGILKDMSFIIGETEEVRQENEGNIAVKFWKFIKNHEKIDKDRLVSALLSVLSFYPSQLFQDYNKEDTEFYNFYTILQSFSLEDELKLGKFFMNMKDTRKAQHQPVKDTQVEEFSFKPQLNNDSETLGKKKREEIGRPMSQKRLDFFMKERKKIEEKSEKSKINKEEEELKKCTFRPKTLKKTDTKTGQGNEHRGLTLYEKSKVTKDFNIKSSLEIELEKSLAECTFAPKVNTKKKLKEEPSGLYSKSVQQQITRMQKAREEEARKKAILEGINPNKIANIADIEGELRPKSPRKMLISHPESKTPDKFMPQINFTDFDNALTERPEDCDKSKF</sequence>